<evidence type="ECO:0000256" key="1">
    <source>
        <dbReference type="SAM" id="Phobius"/>
    </source>
</evidence>
<dbReference type="EMBL" id="GGEC01047494">
    <property type="protein sequence ID" value="MBX27978.1"/>
    <property type="molecule type" value="Transcribed_RNA"/>
</dbReference>
<sequence length="68" mass="8252">MQWSFFMTYASGFQPKENLWPCIFILCLIGNLSLFWHKLKLSCIFHIFLKFFEVRGWCCKSCWSRETC</sequence>
<evidence type="ECO:0000313" key="2">
    <source>
        <dbReference type="EMBL" id="MBX27978.1"/>
    </source>
</evidence>
<organism evidence="2">
    <name type="scientific">Rhizophora mucronata</name>
    <name type="common">Asiatic mangrove</name>
    <dbReference type="NCBI Taxonomy" id="61149"/>
    <lineage>
        <taxon>Eukaryota</taxon>
        <taxon>Viridiplantae</taxon>
        <taxon>Streptophyta</taxon>
        <taxon>Embryophyta</taxon>
        <taxon>Tracheophyta</taxon>
        <taxon>Spermatophyta</taxon>
        <taxon>Magnoliopsida</taxon>
        <taxon>eudicotyledons</taxon>
        <taxon>Gunneridae</taxon>
        <taxon>Pentapetalae</taxon>
        <taxon>rosids</taxon>
        <taxon>fabids</taxon>
        <taxon>Malpighiales</taxon>
        <taxon>Rhizophoraceae</taxon>
        <taxon>Rhizophora</taxon>
    </lineage>
</organism>
<name>A0A2P2MCP3_RHIMU</name>
<keyword evidence="1" id="KW-1133">Transmembrane helix</keyword>
<reference evidence="2" key="1">
    <citation type="submission" date="2018-02" db="EMBL/GenBank/DDBJ databases">
        <title>Rhizophora mucronata_Transcriptome.</title>
        <authorList>
            <person name="Meera S.P."/>
            <person name="Sreeshan A."/>
            <person name="Augustine A."/>
        </authorList>
    </citation>
    <scope>NUCLEOTIDE SEQUENCE</scope>
    <source>
        <tissue evidence="2">Leaf</tissue>
    </source>
</reference>
<protein>
    <submittedName>
        <fullName evidence="2">Uncharacterized protein LR48_Vigan2587s000100</fullName>
    </submittedName>
</protein>
<keyword evidence="1" id="KW-0812">Transmembrane</keyword>
<dbReference type="AlphaFoldDB" id="A0A2P2MCP3"/>
<keyword evidence="1" id="KW-0472">Membrane</keyword>
<proteinExistence type="predicted"/>
<feature type="transmembrane region" description="Helical" evidence="1">
    <location>
        <begin position="18"/>
        <end position="36"/>
    </location>
</feature>
<accession>A0A2P2MCP3</accession>